<reference evidence="3" key="1">
    <citation type="submission" date="2016-10" db="EMBL/GenBank/DDBJ databases">
        <authorList>
            <person name="Varghese N."/>
            <person name="Submissions S."/>
        </authorList>
    </citation>
    <scope>NUCLEOTIDE SEQUENCE [LARGE SCALE GENOMIC DNA]</scope>
    <source>
        <strain evidence="3">930I</strain>
    </source>
</reference>
<feature type="domain" description="VWFA" evidence="1">
    <location>
        <begin position="577"/>
        <end position="769"/>
    </location>
</feature>
<dbReference type="Gene3D" id="3.40.50.410">
    <property type="entry name" value="von Willebrand factor, type A domain"/>
    <property type="match status" value="1"/>
</dbReference>
<accession>A0A1G7URM4</accession>
<dbReference type="SMART" id="SM00327">
    <property type="entry name" value="VWA"/>
    <property type="match status" value="1"/>
</dbReference>
<dbReference type="Proteomes" id="UP000217076">
    <property type="component" value="Unassembled WGS sequence"/>
</dbReference>
<evidence type="ECO:0000259" key="1">
    <source>
        <dbReference type="PROSITE" id="PS50234"/>
    </source>
</evidence>
<dbReference type="RefSeq" id="WP_092614593.1">
    <property type="nucleotide sequence ID" value="NZ_FNCV01000001.1"/>
</dbReference>
<organism evidence="2 3">
    <name type="scientific">Roseospirillum parvum</name>
    <dbReference type="NCBI Taxonomy" id="83401"/>
    <lineage>
        <taxon>Bacteria</taxon>
        <taxon>Pseudomonadati</taxon>
        <taxon>Pseudomonadota</taxon>
        <taxon>Alphaproteobacteria</taxon>
        <taxon>Rhodospirillales</taxon>
        <taxon>Rhodospirillaceae</taxon>
        <taxon>Roseospirillum</taxon>
    </lineage>
</organism>
<dbReference type="Pfam" id="PF00092">
    <property type="entry name" value="VWA"/>
    <property type="match status" value="1"/>
</dbReference>
<dbReference type="InterPro" id="IPR036465">
    <property type="entry name" value="vWFA_dom_sf"/>
</dbReference>
<dbReference type="PANTHER" id="PTHR41248:SF1">
    <property type="entry name" value="NORD PROTEIN"/>
    <property type="match status" value="1"/>
</dbReference>
<dbReference type="EMBL" id="FNCV01000001">
    <property type="protein sequence ID" value="SDG50164.1"/>
    <property type="molecule type" value="Genomic_DNA"/>
</dbReference>
<evidence type="ECO:0000313" key="3">
    <source>
        <dbReference type="Proteomes" id="UP000217076"/>
    </source>
</evidence>
<dbReference type="OrthoDB" id="9758211at2"/>
<dbReference type="CDD" id="cd01454">
    <property type="entry name" value="vWA_norD_type"/>
    <property type="match status" value="1"/>
</dbReference>
<evidence type="ECO:0000313" key="2">
    <source>
        <dbReference type="EMBL" id="SDG50164.1"/>
    </source>
</evidence>
<dbReference type="InterPro" id="IPR002035">
    <property type="entry name" value="VWF_A"/>
</dbReference>
<dbReference type="PANTHER" id="PTHR41248">
    <property type="entry name" value="NORD PROTEIN"/>
    <property type="match status" value="1"/>
</dbReference>
<sequence length="771" mass="85934">MDQLFERHPELVEVWSAVSAEAVRVMSPAAYQAYGEGALALSGLGRGADPVRAYLEEMPEVVREVGEDVLGDCTGAALKLSSMTSGAVIALLLASLPTAARRLGDPDLVRGYLALLHQLSARAPRGLRPMLQNIDHLLGKLTLSGLRRWADFGIEAYRRDHDNLMRYFALQSADSQAMLQQERRGTLFVDAQRRLNFYLRALWGRDFFLRPSAAEHSGFWPYIDGRVVHLPDALDDRDGVSGFDLYKAMAAHMAAHLAYTRAAVPGGDLAPAEKLLVGLFEDARVEYKARAEFPGLGKLWGRLLALPRGEAPAHPTLPLLEGLARALAEPGHPTGDAELDRLAAEARATLPAAQDDAKWSLEMGRRLFVWLTEQRRMPSLRLLETLDLAYRDDNRVVFEFTPPLADESDGYVPARLRQRRRTVSVMEMVNEIDCELAGDDAQEIWRLETPFWLDQEATTINELEGTEPVVGPFHYAEWDHQVQLYRPDWVSVYERRQPKGPPADIDALLDAHRPLTRRIQHIIDALQPQGVERHRGLEDGDEIDLTAAVDAMIELRRGHQPDPRITLRHVVRRRDLAVVVLLDLSQSTNDALPETTAEGAETVLDLTRQAAALLTTAIAGIGDPFAVHGFASDSRHDVQYVRFKDFAHGFDEPVKARLAGMRGGLSTRMGAALRHAGAQLARRPERRKLILLLTDGAPADVDERDPRHLREDARKAVEDLHGQGVQTYCLTLDSEADPYVKRIFGDGRYTVIDRMARLPETLPGLFASLTR</sequence>
<protein>
    <submittedName>
        <fullName evidence="2">von Willebrand factor type A domain-containing protein</fullName>
    </submittedName>
</protein>
<proteinExistence type="predicted"/>
<keyword evidence="3" id="KW-1185">Reference proteome</keyword>
<name>A0A1G7URM4_9PROT</name>
<dbReference type="InterPro" id="IPR051928">
    <property type="entry name" value="NorD/CobT"/>
</dbReference>
<dbReference type="PROSITE" id="PS50234">
    <property type="entry name" value="VWFA"/>
    <property type="match status" value="1"/>
</dbReference>
<dbReference type="SUPFAM" id="SSF53300">
    <property type="entry name" value="vWA-like"/>
    <property type="match status" value="1"/>
</dbReference>
<dbReference type="AlphaFoldDB" id="A0A1G7URM4"/>
<dbReference type="STRING" id="83401.SAMN05421742_101412"/>
<gene>
    <name evidence="2" type="ORF">SAMN05421742_101412</name>
</gene>